<dbReference type="Proteomes" id="UP000700248">
    <property type="component" value="Unassembled WGS sequence"/>
</dbReference>
<dbReference type="OrthoDB" id="8688386at2"/>
<evidence type="ECO:0000313" key="1">
    <source>
        <dbReference type="EMBL" id="AQS51847.1"/>
    </source>
</evidence>
<name>A0A1U9K1E2_9BURK</name>
<protein>
    <submittedName>
        <fullName evidence="1">Uncharacterized protein</fullName>
    </submittedName>
</protein>
<dbReference type="EMBL" id="JAATIZ010000002">
    <property type="protein sequence ID" value="NJB64944.1"/>
    <property type="molecule type" value="Genomic_DNA"/>
</dbReference>
<reference evidence="1 4" key="1">
    <citation type="submission" date="2017-01" db="EMBL/GenBank/DDBJ databases">
        <title>Complete Genome Sequence of Paenalcaligenes hominis, Isolated from a paraplegic Patient with neurogenic bladder.</title>
        <authorList>
            <person name="Mukhopadhyay R."/>
            <person name="Joaquin J."/>
            <person name="Hogue R."/>
            <person name="Kilaru A."/>
            <person name="Jospin G."/>
            <person name="Mars K."/>
            <person name="Eisen J.A."/>
            <person name="Chaturvedi V."/>
        </authorList>
    </citation>
    <scope>NUCLEOTIDE SEQUENCE [LARGE SCALE GENOMIC DNA]</scope>
    <source>
        <strain evidence="1 4">15S00501</strain>
    </source>
</reference>
<accession>A0A1U9K1E2</accession>
<evidence type="ECO:0000313" key="2">
    <source>
        <dbReference type="EMBL" id="HJH23772.1"/>
    </source>
</evidence>
<proteinExistence type="predicted"/>
<sequence length="79" mass="8780">MATLNANLQDTRWSDSIERSIMDQTLSNGEAVSLKDVVTTIGGTIKKVAKAFGNKMIALSEAVYEARMEDARIHSRLFY</sequence>
<gene>
    <name evidence="3" type="ORF">GGR41_001173</name>
    <name evidence="2" type="ORF">K8U84_04380</name>
    <name evidence="1" type="ORF">PAEH1_10320</name>
</gene>
<dbReference type="AlphaFoldDB" id="A0A1U9K1E2"/>
<organism evidence="1 4">
    <name type="scientific">Paenalcaligenes hominis</name>
    <dbReference type="NCBI Taxonomy" id="643674"/>
    <lineage>
        <taxon>Bacteria</taxon>
        <taxon>Pseudomonadati</taxon>
        <taxon>Pseudomonadota</taxon>
        <taxon>Betaproteobacteria</taxon>
        <taxon>Burkholderiales</taxon>
        <taxon>Alcaligenaceae</taxon>
        <taxon>Paenalcaligenes</taxon>
    </lineage>
</organism>
<dbReference type="EMBL" id="DYTQ01000052">
    <property type="protein sequence ID" value="HJH23772.1"/>
    <property type="molecule type" value="Genomic_DNA"/>
</dbReference>
<evidence type="ECO:0000313" key="4">
    <source>
        <dbReference type="Proteomes" id="UP000189369"/>
    </source>
</evidence>
<reference evidence="2" key="4">
    <citation type="submission" date="2021-09" db="EMBL/GenBank/DDBJ databases">
        <authorList>
            <person name="Gilroy R."/>
        </authorList>
    </citation>
    <scope>NUCLEOTIDE SEQUENCE</scope>
    <source>
        <strain evidence="2">CHK175-13533</strain>
    </source>
</reference>
<dbReference type="EMBL" id="CP019697">
    <property type="protein sequence ID" value="AQS51847.1"/>
    <property type="molecule type" value="Genomic_DNA"/>
</dbReference>
<evidence type="ECO:0000313" key="3">
    <source>
        <dbReference type="EMBL" id="NJB64944.1"/>
    </source>
</evidence>
<reference evidence="2" key="3">
    <citation type="journal article" date="2021" name="PeerJ">
        <title>Extensive microbial diversity within the chicken gut microbiome revealed by metagenomics and culture.</title>
        <authorList>
            <person name="Gilroy R."/>
            <person name="Ravi A."/>
            <person name="Getino M."/>
            <person name="Pursley I."/>
            <person name="Horton D.L."/>
            <person name="Alikhan N.F."/>
            <person name="Baker D."/>
            <person name="Gharbi K."/>
            <person name="Hall N."/>
            <person name="Watson M."/>
            <person name="Adriaenssens E.M."/>
            <person name="Foster-Nyarko E."/>
            <person name="Jarju S."/>
            <person name="Secka A."/>
            <person name="Antonio M."/>
            <person name="Oren A."/>
            <person name="Chaudhuri R.R."/>
            <person name="La Ragione R."/>
            <person name="Hildebrand F."/>
            <person name="Pallen M.J."/>
        </authorList>
    </citation>
    <scope>NUCLEOTIDE SEQUENCE</scope>
    <source>
        <strain evidence="2">CHK175-13533</strain>
    </source>
</reference>
<reference evidence="3 5" key="2">
    <citation type="submission" date="2020-03" db="EMBL/GenBank/DDBJ databases">
        <title>Genomic Encyclopedia of Type Strains, Phase IV (KMG-IV): sequencing the most valuable type-strain genomes for metagenomic binning, comparative biology and taxonomic classification.</title>
        <authorList>
            <person name="Goeker M."/>
        </authorList>
    </citation>
    <scope>NUCLEOTIDE SEQUENCE [LARGE SCALE GENOMIC DNA]</scope>
    <source>
        <strain evidence="3 5">DSM 26613</strain>
    </source>
</reference>
<dbReference type="Proteomes" id="UP000783934">
    <property type="component" value="Unassembled WGS sequence"/>
</dbReference>
<dbReference type="RefSeq" id="WP_077734433.1">
    <property type="nucleotide sequence ID" value="NZ_BMCQ01000001.1"/>
</dbReference>
<dbReference type="Proteomes" id="UP000189369">
    <property type="component" value="Chromosome"/>
</dbReference>
<dbReference type="KEGG" id="phn:PAEH1_10320"/>
<evidence type="ECO:0000313" key="5">
    <source>
        <dbReference type="Proteomes" id="UP000783934"/>
    </source>
</evidence>
<keyword evidence="5" id="KW-1185">Reference proteome</keyword>